<evidence type="ECO:0000256" key="1">
    <source>
        <dbReference type="ARBA" id="ARBA00022679"/>
    </source>
</evidence>
<dbReference type="GO" id="GO:0070733">
    <property type="term" value="F:AMPylase activity"/>
    <property type="evidence" value="ECO:0007669"/>
    <property type="project" value="UniProtKB-EC"/>
</dbReference>
<feature type="compositionally biased region" description="Basic and acidic residues" evidence="8">
    <location>
        <begin position="237"/>
        <end position="271"/>
    </location>
</feature>
<dbReference type="AlphaFoldDB" id="A0A448HGU1"/>
<dbReference type="OrthoDB" id="9813719at2"/>
<keyword evidence="1 10" id="KW-0808">Transferase</keyword>
<keyword evidence="3" id="KW-0547">Nucleotide-binding</keyword>
<feature type="domain" description="Fido" evidence="9">
    <location>
        <begin position="64"/>
        <end position="228"/>
    </location>
</feature>
<dbReference type="Pfam" id="PF02661">
    <property type="entry name" value="Fic"/>
    <property type="match status" value="1"/>
</dbReference>
<evidence type="ECO:0000256" key="8">
    <source>
        <dbReference type="SAM" id="MobiDB-lite"/>
    </source>
</evidence>
<protein>
    <recommendedName>
        <fullName evidence="5">protein adenylyltransferase</fullName>
        <ecNumber evidence="5">2.7.7.108</ecNumber>
    </recommendedName>
</protein>
<evidence type="ECO:0000256" key="7">
    <source>
        <dbReference type="ARBA" id="ARBA00048696"/>
    </source>
</evidence>
<dbReference type="SUPFAM" id="SSF140931">
    <property type="entry name" value="Fic-like"/>
    <property type="match status" value="1"/>
</dbReference>
<dbReference type="KEGG" id="ahw:NCTC11636_01358"/>
<evidence type="ECO:0000256" key="6">
    <source>
        <dbReference type="ARBA" id="ARBA00047939"/>
    </source>
</evidence>
<dbReference type="GO" id="GO:0051302">
    <property type="term" value="P:regulation of cell division"/>
    <property type="evidence" value="ECO:0007669"/>
    <property type="project" value="TreeGrafter"/>
</dbReference>
<organism evidence="10 11">
    <name type="scientific">Actinomyces howellii</name>
    <dbReference type="NCBI Taxonomy" id="52771"/>
    <lineage>
        <taxon>Bacteria</taxon>
        <taxon>Bacillati</taxon>
        <taxon>Actinomycetota</taxon>
        <taxon>Actinomycetes</taxon>
        <taxon>Actinomycetales</taxon>
        <taxon>Actinomycetaceae</taxon>
        <taxon>Actinomyces</taxon>
    </lineage>
</organism>
<name>A0A448HGU1_9ACTO</name>
<evidence type="ECO:0000256" key="3">
    <source>
        <dbReference type="ARBA" id="ARBA00022741"/>
    </source>
</evidence>
<sequence length="277" mass="31848">MARRHVFRTWDDYFIPGTSVLRNKFTGPGTPCGETDPVRLRSLEEFHARSRLIELAARPIEGCFDYAHMKAIHRYVFQDVYEWAGQERVGPATFMVKTGQDVVHFDVGDPRAPKVPYQYYPAGPELGRAAEEQYRRLADQDLLRGLDHDAFAVALAEVWGELNVIHSFREGNTRSQFVFFSQLAAQAGWRLEPARFVPGTRGREEFVAARFYSQATGSNDRLAQVLAREIVPAASLGRHERQDMTPERLRAQIEERASRLYRPEDDGESRQHRGRRR</sequence>
<feature type="region of interest" description="Disordered" evidence="8">
    <location>
        <begin position="237"/>
        <end position="277"/>
    </location>
</feature>
<evidence type="ECO:0000259" key="9">
    <source>
        <dbReference type="PROSITE" id="PS51459"/>
    </source>
</evidence>
<evidence type="ECO:0000313" key="10">
    <source>
        <dbReference type="EMBL" id="VEG28092.1"/>
    </source>
</evidence>
<dbReference type="InterPro" id="IPR003812">
    <property type="entry name" value="Fido"/>
</dbReference>
<dbReference type="EC" id="2.7.7.108" evidence="5"/>
<evidence type="ECO:0000313" key="11">
    <source>
        <dbReference type="Proteomes" id="UP000266895"/>
    </source>
</evidence>
<dbReference type="GO" id="GO:0005524">
    <property type="term" value="F:ATP binding"/>
    <property type="evidence" value="ECO:0007669"/>
    <property type="project" value="UniProtKB-KW"/>
</dbReference>
<keyword evidence="11" id="KW-1185">Reference proteome</keyword>
<accession>A0A448HGU1</accession>
<reference evidence="10 11" key="1">
    <citation type="submission" date="2018-12" db="EMBL/GenBank/DDBJ databases">
        <authorList>
            <consortium name="Pathogen Informatics"/>
        </authorList>
    </citation>
    <scope>NUCLEOTIDE SEQUENCE [LARGE SCALE GENOMIC DNA]</scope>
    <source>
        <strain evidence="10 11">NCTC11636</strain>
    </source>
</reference>
<comment type="catalytic activity">
    <reaction evidence="7">
        <text>L-tyrosyl-[protein] + ATP = O-(5'-adenylyl)-L-tyrosyl-[protein] + diphosphate</text>
        <dbReference type="Rhea" id="RHEA:54288"/>
        <dbReference type="Rhea" id="RHEA-COMP:10136"/>
        <dbReference type="Rhea" id="RHEA-COMP:13846"/>
        <dbReference type="ChEBI" id="CHEBI:30616"/>
        <dbReference type="ChEBI" id="CHEBI:33019"/>
        <dbReference type="ChEBI" id="CHEBI:46858"/>
        <dbReference type="ChEBI" id="CHEBI:83624"/>
        <dbReference type="EC" id="2.7.7.108"/>
    </reaction>
</comment>
<comment type="catalytic activity">
    <reaction evidence="6">
        <text>L-threonyl-[protein] + ATP = 3-O-(5'-adenylyl)-L-threonyl-[protein] + diphosphate</text>
        <dbReference type="Rhea" id="RHEA:54292"/>
        <dbReference type="Rhea" id="RHEA-COMP:11060"/>
        <dbReference type="Rhea" id="RHEA-COMP:13847"/>
        <dbReference type="ChEBI" id="CHEBI:30013"/>
        <dbReference type="ChEBI" id="CHEBI:30616"/>
        <dbReference type="ChEBI" id="CHEBI:33019"/>
        <dbReference type="ChEBI" id="CHEBI:138113"/>
        <dbReference type="EC" id="2.7.7.108"/>
    </reaction>
</comment>
<dbReference type="EMBL" id="LR134350">
    <property type="protein sequence ID" value="VEG28092.1"/>
    <property type="molecule type" value="Genomic_DNA"/>
</dbReference>
<gene>
    <name evidence="10" type="primary">fic</name>
    <name evidence="10" type="ORF">NCTC11636_01358</name>
</gene>
<dbReference type="Proteomes" id="UP000266895">
    <property type="component" value="Chromosome"/>
</dbReference>
<dbReference type="PANTHER" id="PTHR39560">
    <property type="entry name" value="PROTEIN ADENYLYLTRANSFERASE FIC-RELATED"/>
    <property type="match status" value="1"/>
</dbReference>
<proteinExistence type="predicted"/>
<evidence type="ECO:0000256" key="5">
    <source>
        <dbReference type="ARBA" id="ARBA00034531"/>
    </source>
</evidence>
<evidence type="ECO:0000256" key="4">
    <source>
        <dbReference type="ARBA" id="ARBA00022840"/>
    </source>
</evidence>
<dbReference type="InterPro" id="IPR036597">
    <property type="entry name" value="Fido-like_dom_sf"/>
</dbReference>
<dbReference type="RefSeq" id="WP_126382452.1">
    <property type="nucleotide sequence ID" value="NZ_LR134350.1"/>
</dbReference>
<keyword evidence="2 10" id="KW-0548">Nucleotidyltransferase</keyword>
<dbReference type="PANTHER" id="PTHR39560:SF1">
    <property type="entry name" value="PROTEIN ADENYLYLTRANSFERASE FIC-RELATED"/>
    <property type="match status" value="1"/>
</dbReference>
<evidence type="ECO:0000256" key="2">
    <source>
        <dbReference type="ARBA" id="ARBA00022695"/>
    </source>
</evidence>
<dbReference type="PROSITE" id="PS51459">
    <property type="entry name" value="FIDO"/>
    <property type="match status" value="1"/>
</dbReference>
<keyword evidence="4" id="KW-0067">ATP-binding</keyword>
<dbReference type="Gene3D" id="1.10.3290.10">
    <property type="entry name" value="Fido-like domain"/>
    <property type="match status" value="1"/>
</dbReference>